<keyword evidence="2" id="KW-1185">Reference proteome</keyword>
<dbReference type="EMBL" id="JAHMHR010000012">
    <property type="protein sequence ID" value="KAK1688381.1"/>
    <property type="molecule type" value="Genomic_DNA"/>
</dbReference>
<dbReference type="Proteomes" id="UP001224890">
    <property type="component" value="Unassembled WGS sequence"/>
</dbReference>
<reference evidence="1" key="1">
    <citation type="submission" date="2021-06" db="EMBL/GenBank/DDBJ databases">
        <title>Comparative genomics, transcriptomics and evolutionary studies reveal genomic signatures of adaptation to plant cell wall in hemibiotrophic fungi.</title>
        <authorList>
            <consortium name="DOE Joint Genome Institute"/>
            <person name="Baroncelli R."/>
            <person name="Diaz J.F."/>
            <person name="Benocci T."/>
            <person name="Peng M."/>
            <person name="Battaglia E."/>
            <person name="Haridas S."/>
            <person name="Andreopoulos W."/>
            <person name="Labutti K."/>
            <person name="Pangilinan J."/>
            <person name="Floch G.L."/>
            <person name="Makela M.R."/>
            <person name="Henrissat B."/>
            <person name="Grigoriev I.V."/>
            <person name="Crouch J.A."/>
            <person name="De Vries R.P."/>
            <person name="Sukno S.A."/>
            <person name="Thon M.R."/>
        </authorList>
    </citation>
    <scope>NUCLEOTIDE SEQUENCE</scope>
    <source>
        <strain evidence="1">CBS 193.32</strain>
    </source>
</reference>
<comment type="caution">
    <text evidence="1">The sequence shown here is derived from an EMBL/GenBank/DDBJ whole genome shotgun (WGS) entry which is preliminary data.</text>
</comment>
<organism evidence="1 2">
    <name type="scientific">Colletotrichum godetiae</name>
    <dbReference type="NCBI Taxonomy" id="1209918"/>
    <lineage>
        <taxon>Eukaryota</taxon>
        <taxon>Fungi</taxon>
        <taxon>Dikarya</taxon>
        <taxon>Ascomycota</taxon>
        <taxon>Pezizomycotina</taxon>
        <taxon>Sordariomycetes</taxon>
        <taxon>Hypocreomycetidae</taxon>
        <taxon>Glomerellales</taxon>
        <taxon>Glomerellaceae</taxon>
        <taxon>Colletotrichum</taxon>
        <taxon>Colletotrichum acutatum species complex</taxon>
    </lineage>
</organism>
<name>A0AAJ0ASY7_9PEZI</name>
<accession>A0AAJ0ASY7</accession>
<evidence type="ECO:0000313" key="2">
    <source>
        <dbReference type="Proteomes" id="UP001224890"/>
    </source>
</evidence>
<dbReference type="RefSeq" id="XP_060432076.1">
    <property type="nucleotide sequence ID" value="XM_060572093.1"/>
</dbReference>
<proteinExistence type="predicted"/>
<gene>
    <name evidence="1" type="ORF">BDP55DRAFT_629970</name>
</gene>
<sequence>MEREAVEMFWEGSQARQGSACGRLMNCRDLRQRSKAPPPCECGVLHELLPSVPCPVPVQAVAPAVLHPVSSQEGGRKEARKTCTYSLSLNFGKEWKSFHLLANAWEEPGGPRTLRGLRAQFSNARNTARCELRTTDTLRTHGGSADVASHWCFEVDSLQKNARSHGSFRLVTPLGRERNETAHDRPRRHREPPMCSHAALASHRGLGSKRPVKGGADQCHWRVYSVRTTDAIVYGYFVQTRPWAFRTTHLFHTPHSQLADQQAKTVLGSWLLQRKYEYIVTLFSHPARSRLRPSALVQPVIPLASKEKAKQVPSIGLDASTAASGLEPSCDPALPGVCCIPLLPRDRTSTRAPAACLTNIGTVSLVDFLDNFKHPAGTPIAFAPQNHQLQPLKLGACRDTAVHHHPNTLQEEEKKEREKPDSLTTDAVCSCIPISFFDRRQTGTSTSSFRPPTPNTAACLMPLRMHTTNDVSIPANGLPLTAALSTLSARKSHHPISHIYSGAPRRPTLNDISDVSC</sequence>
<dbReference type="AlphaFoldDB" id="A0AAJ0ASY7"/>
<protein>
    <submittedName>
        <fullName evidence="1">Uncharacterized protein</fullName>
    </submittedName>
</protein>
<dbReference type="GeneID" id="85456619"/>
<evidence type="ECO:0000313" key="1">
    <source>
        <dbReference type="EMBL" id="KAK1688381.1"/>
    </source>
</evidence>